<gene>
    <name evidence="1" type="ORF">SAMN04488569_105914</name>
</gene>
<keyword evidence="2" id="KW-1185">Reference proteome</keyword>
<dbReference type="Proteomes" id="UP000199589">
    <property type="component" value="Unassembled WGS sequence"/>
</dbReference>
<organism evidence="1 2">
    <name type="scientific">Marinilactibacillus piezotolerans</name>
    <dbReference type="NCBI Taxonomy" id="258723"/>
    <lineage>
        <taxon>Bacteria</taxon>
        <taxon>Bacillati</taxon>
        <taxon>Bacillota</taxon>
        <taxon>Bacilli</taxon>
        <taxon>Lactobacillales</taxon>
        <taxon>Carnobacteriaceae</taxon>
        <taxon>Marinilactibacillus</taxon>
    </lineage>
</organism>
<dbReference type="RefSeq" id="WP_072693663.1">
    <property type="nucleotide sequence ID" value="NZ_FOSJ01000059.1"/>
</dbReference>
<reference evidence="2" key="1">
    <citation type="submission" date="2016-10" db="EMBL/GenBank/DDBJ databases">
        <authorList>
            <person name="Varghese N."/>
            <person name="Submissions S."/>
        </authorList>
    </citation>
    <scope>NUCLEOTIDE SEQUENCE [LARGE SCALE GENOMIC DNA]</scope>
    <source>
        <strain evidence="2">DSM 16108</strain>
    </source>
</reference>
<sequence length="101" mass="11593">MQEKVQSFNEFAINYFSTLRLFTTAISPAHGKDYPEILKVQTLFETMKTKTEESGSNKPNLETEFTQLREVTHNYTVPKNACMPHAAVYKLLAEAEEAYQI</sequence>
<protein>
    <submittedName>
        <fullName evidence="1">Regulator of cell morphogenesis and NO signaling</fullName>
    </submittedName>
</protein>
<evidence type="ECO:0000313" key="2">
    <source>
        <dbReference type="Proteomes" id="UP000199589"/>
    </source>
</evidence>
<evidence type="ECO:0000313" key="1">
    <source>
        <dbReference type="EMBL" id="SFK62489.1"/>
    </source>
</evidence>
<name>A0A1I4B3L6_9LACT</name>
<dbReference type="EMBL" id="FOSJ01000059">
    <property type="protein sequence ID" value="SFK62489.1"/>
    <property type="molecule type" value="Genomic_DNA"/>
</dbReference>
<proteinExistence type="predicted"/>
<dbReference type="AlphaFoldDB" id="A0A1I4B3L6"/>
<dbReference type="OrthoDB" id="9797132at2"/>
<accession>A0A1I4B3L6</accession>